<dbReference type="InterPro" id="IPR002938">
    <property type="entry name" value="FAD-bd"/>
</dbReference>
<dbReference type="Proteomes" id="UP000246018">
    <property type="component" value="Unassembled WGS sequence"/>
</dbReference>
<dbReference type="InterPro" id="IPR036188">
    <property type="entry name" value="FAD/NAD-bd_sf"/>
</dbReference>
<dbReference type="Gene3D" id="3.50.50.60">
    <property type="entry name" value="FAD/NAD(P)-binding domain"/>
    <property type="match status" value="1"/>
</dbReference>
<accession>A0A2T8F8U6</accession>
<dbReference type="Pfam" id="PF01494">
    <property type="entry name" value="FAD_binding_3"/>
    <property type="match status" value="1"/>
</dbReference>
<protein>
    <submittedName>
        <fullName evidence="2">Oxidoreductase</fullName>
    </submittedName>
</protein>
<dbReference type="OrthoDB" id="103324at2"/>
<feature type="domain" description="FAD-binding" evidence="1">
    <location>
        <begin position="2"/>
        <end position="335"/>
    </location>
</feature>
<gene>
    <name evidence="2" type="ORF">DDE18_14305</name>
</gene>
<evidence type="ECO:0000313" key="3">
    <source>
        <dbReference type="Proteomes" id="UP000246018"/>
    </source>
</evidence>
<name>A0A2T8F8U6_9ACTN</name>
<dbReference type="PANTHER" id="PTHR42685">
    <property type="entry name" value="GERANYLGERANYL DIPHOSPHATE REDUCTASE"/>
    <property type="match status" value="1"/>
</dbReference>
<reference evidence="2 3" key="1">
    <citation type="submission" date="2018-04" db="EMBL/GenBank/DDBJ databases">
        <title>Genome of Nocardioides gansuensis WSJ-1.</title>
        <authorList>
            <person name="Wu S."/>
            <person name="Wang G."/>
        </authorList>
    </citation>
    <scope>NUCLEOTIDE SEQUENCE [LARGE SCALE GENOMIC DNA]</scope>
    <source>
        <strain evidence="2 3">WSJ-1</strain>
    </source>
</reference>
<organism evidence="2 3">
    <name type="scientific">Nocardioides gansuensis</name>
    <dbReference type="NCBI Taxonomy" id="2138300"/>
    <lineage>
        <taxon>Bacteria</taxon>
        <taxon>Bacillati</taxon>
        <taxon>Actinomycetota</taxon>
        <taxon>Actinomycetes</taxon>
        <taxon>Propionibacteriales</taxon>
        <taxon>Nocardioidaceae</taxon>
        <taxon>Nocardioides</taxon>
    </lineage>
</organism>
<proteinExistence type="predicted"/>
<dbReference type="EMBL" id="QDGZ01000006">
    <property type="protein sequence ID" value="PVG82158.1"/>
    <property type="molecule type" value="Genomic_DNA"/>
</dbReference>
<dbReference type="InterPro" id="IPR050407">
    <property type="entry name" value="Geranylgeranyl_reductase"/>
</dbReference>
<comment type="caution">
    <text evidence="2">The sequence shown here is derived from an EMBL/GenBank/DDBJ whole genome shotgun (WGS) entry which is preliminary data.</text>
</comment>
<evidence type="ECO:0000259" key="1">
    <source>
        <dbReference type="Pfam" id="PF01494"/>
    </source>
</evidence>
<evidence type="ECO:0000313" key="2">
    <source>
        <dbReference type="EMBL" id="PVG82158.1"/>
    </source>
</evidence>
<keyword evidence="3" id="KW-1185">Reference proteome</keyword>
<sequence>MVGARCAGSPTAMLLARRGYRVLLLDKRHFPSDTVSSHFMQQQGVALIKQWGLLERLVGLGAPPVRSTSLNFGPFVIRGSALPMDGVVEAYATRRTLLDEMLLDAAAESGAEVREGFTVEGLTFENGVVAGVRGRLNDREMTESAAVVVGADGRNSMVAREVGAPMYDAVPPQAVTYYSYWSDVPTDGLEIYVRPDRSWGMFPTNEGLTCIALSWPVSEFEANRHDVEGNFLKTLELVPDVAERARAGTRVERFRGTADVPNFFRKPFGDGWALVGDAGYHKDPCTAQGIGDGFRDAQLLAEAIDTGLSGRQPIHEALGRYERARNEHAMPIYQFTCELAALQPPPPEKAALLAAVAQDPQTSNRFVSLIAGSVSFAEFFAPENIERTMAVAG</sequence>
<dbReference type="AlphaFoldDB" id="A0A2T8F8U6"/>
<dbReference type="SUPFAM" id="SSF51905">
    <property type="entry name" value="FAD/NAD(P)-binding domain"/>
    <property type="match status" value="1"/>
</dbReference>
<dbReference type="GO" id="GO:0071949">
    <property type="term" value="F:FAD binding"/>
    <property type="evidence" value="ECO:0007669"/>
    <property type="project" value="InterPro"/>
</dbReference>
<dbReference type="PANTHER" id="PTHR42685:SF22">
    <property type="entry name" value="CONDITIONED MEDIUM FACTOR RECEPTOR 1"/>
    <property type="match status" value="1"/>
</dbReference>